<evidence type="ECO:0000313" key="2">
    <source>
        <dbReference type="Proteomes" id="UP000584374"/>
    </source>
</evidence>
<name>A0A840QDV0_9PSEU</name>
<dbReference type="AlphaFoldDB" id="A0A840QDV0"/>
<protein>
    <submittedName>
        <fullName evidence="1">Uncharacterized protein</fullName>
    </submittedName>
</protein>
<comment type="caution">
    <text evidence="1">The sequence shown here is derived from an EMBL/GenBank/DDBJ whole genome shotgun (WGS) entry which is preliminary data.</text>
</comment>
<proteinExistence type="predicted"/>
<reference evidence="1 2" key="1">
    <citation type="submission" date="2020-08" db="EMBL/GenBank/DDBJ databases">
        <title>Sequencing the genomes of 1000 actinobacteria strains.</title>
        <authorList>
            <person name="Klenk H.-P."/>
        </authorList>
    </citation>
    <scope>NUCLEOTIDE SEQUENCE [LARGE SCALE GENOMIC DNA]</scope>
    <source>
        <strain evidence="1 2">DSM 45584</strain>
    </source>
</reference>
<dbReference type="EMBL" id="JACHIW010000001">
    <property type="protein sequence ID" value="MBB5156838.1"/>
    <property type="molecule type" value="Genomic_DNA"/>
</dbReference>
<dbReference type="RefSeq" id="WP_184727897.1">
    <property type="nucleotide sequence ID" value="NZ_JACHIW010000001.1"/>
</dbReference>
<dbReference type="Proteomes" id="UP000584374">
    <property type="component" value="Unassembled WGS sequence"/>
</dbReference>
<organism evidence="1 2">
    <name type="scientific">Saccharopolyspora phatthalungensis</name>
    <dbReference type="NCBI Taxonomy" id="664693"/>
    <lineage>
        <taxon>Bacteria</taxon>
        <taxon>Bacillati</taxon>
        <taxon>Actinomycetota</taxon>
        <taxon>Actinomycetes</taxon>
        <taxon>Pseudonocardiales</taxon>
        <taxon>Pseudonocardiaceae</taxon>
        <taxon>Saccharopolyspora</taxon>
    </lineage>
</organism>
<sequence length="131" mass="14693">MQTNEVNISPDRRRNERLARLRSIVHREFAVVAHDLASSKAEAVADHDSQVLGHMSSRDTWETNDELLDWVGPIAAKAGFASLRHLGARCADRLDAACSARQRLRDLPAADDEPPTNFQRHTLKSHRGFLC</sequence>
<evidence type="ECO:0000313" key="1">
    <source>
        <dbReference type="EMBL" id="MBB5156838.1"/>
    </source>
</evidence>
<gene>
    <name evidence="1" type="ORF">BJ970_004372</name>
</gene>
<accession>A0A840QDV0</accession>
<keyword evidence="2" id="KW-1185">Reference proteome</keyword>